<protein>
    <recommendedName>
        <fullName evidence="4">DUF998 domain-containing protein</fullName>
    </recommendedName>
</protein>
<sequence>MPSIGSKMANKDKNDFGQFDPHRLVFHMSIGGVMICAFGAMLSIWSVIGTLGWDIINLRIDKLGDYLSSPLAYVYNICLLFAGASFVIAMLGLFSMKYNRFSRYISIIGGCTGLGIMLLGIYPFNDPVSHRMAALFFVTSSLAMFVLLILTRRNNKELCSIPLFVTAIVGLASSIGLLAQINPETLDYLPCGPLEEFCPVAFTMWIHTSATMLAGIGLALMARSLIHQAIEERRPAL</sequence>
<keyword evidence="1" id="KW-0812">Transmembrane</keyword>
<comment type="caution">
    <text evidence="2">The sequence shown here is derived from an EMBL/GenBank/DDBJ whole genome shotgun (WGS) entry which is preliminary data.</text>
</comment>
<evidence type="ECO:0008006" key="4">
    <source>
        <dbReference type="Google" id="ProtNLM"/>
    </source>
</evidence>
<reference evidence="2 3" key="1">
    <citation type="submission" date="2022-02" db="EMBL/GenBank/DDBJ databases">
        <title>The genome sequence of Shewanella sp. 3B26.</title>
        <authorList>
            <person name="Du J."/>
        </authorList>
    </citation>
    <scope>NUCLEOTIDE SEQUENCE [LARGE SCALE GENOMIC DNA]</scope>
    <source>
        <strain evidence="2 3">3B26</strain>
    </source>
</reference>
<gene>
    <name evidence="2" type="ORF">MJ923_10175</name>
</gene>
<dbReference type="EMBL" id="JAKUDL010000003">
    <property type="protein sequence ID" value="MCH4294665.1"/>
    <property type="molecule type" value="Genomic_DNA"/>
</dbReference>
<dbReference type="AlphaFoldDB" id="A0AAJ1FB20"/>
<feature type="transmembrane region" description="Helical" evidence="1">
    <location>
        <begin position="202"/>
        <end position="226"/>
    </location>
</feature>
<feature type="transmembrane region" description="Helical" evidence="1">
    <location>
        <begin position="73"/>
        <end position="94"/>
    </location>
</feature>
<feature type="transmembrane region" description="Helical" evidence="1">
    <location>
        <begin position="30"/>
        <end position="53"/>
    </location>
</feature>
<organism evidence="2 3">
    <name type="scientific">Shewanella zhuhaiensis</name>
    <dbReference type="NCBI Taxonomy" id="2919576"/>
    <lineage>
        <taxon>Bacteria</taxon>
        <taxon>Pseudomonadati</taxon>
        <taxon>Pseudomonadota</taxon>
        <taxon>Gammaproteobacteria</taxon>
        <taxon>Alteromonadales</taxon>
        <taxon>Shewanellaceae</taxon>
        <taxon>Shewanella</taxon>
    </lineage>
</organism>
<keyword evidence="1" id="KW-0472">Membrane</keyword>
<name>A0AAJ1FB20_9GAMM</name>
<dbReference type="Proteomes" id="UP001297581">
    <property type="component" value="Unassembled WGS sequence"/>
</dbReference>
<feature type="transmembrane region" description="Helical" evidence="1">
    <location>
        <begin position="162"/>
        <end position="182"/>
    </location>
</feature>
<evidence type="ECO:0000256" key="1">
    <source>
        <dbReference type="SAM" id="Phobius"/>
    </source>
</evidence>
<accession>A0AAJ1FB20</accession>
<feature type="transmembrane region" description="Helical" evidence="1">
    <location>
        <begin position="128"/>
        <end position="150"/>
    </location>
</feature>
<proteinExistence type="predicted"/>
<evidence type="ECO:0000313" key="2">
    <source>
        <dbReference type="EMBL" id="MCH4294665.1"/>
    </source>
</evidence>
<keyword evidence="3" id="KW-1185">Reference proteome</keyword>
<feature type="transmembrane region" description="Helical" evidence="1">
    <location>
        <begin position="101"/>
        <end position="122"/>
    </location>
</feature>
<evidence type="ECO:0000313" key="3">
    <source>
        <dbReference type="Proteomes" id="UP001297581"/>
    </source>
</evidence>
<keyword evidence="1" id="KW-1133">Transmembrane helix</keyword>